<protein>
    <submittedName>
        <fullName evidence="1">Uncharacterized protein</fullName>
    </submittedName>
</protein>
<evidence type="ECO:0000313" key="1">
    <source>
        <dbReference type="EMBL" id="DAG03360.1"/>
    </source>
</evidence>
<proteinExistence type="predicted"/>
<dbReference type="EMBL" id="BK016227">
    <property type="protein sequence ID" value="DAG03360.1"/>
    <property type="molecule type" value="Genomic_DNA"/>
</dbReference>
<reference evidence="1" key="1">
    <citation type="journal article" date="2021" name="Proc. Natl. Acad. Sci. U.S.A.">
        <title>A Catalog of Tens of Thousands of Viruses from Human Metagenomes Reveals Hidden Associations with Chronic Diseases.</title>
        <authorList>
            <person name="Tisza M.J."/>
            <person name="Buck C.B."/>
        </authorList>
    </citation>
    <scope>NUCLEOTIDE SEQUENCE</scope>
    <source>
        <strain evidence="1">Ct6rT12</strain>
    </source>
</reference>
<name>A0A8S5V9J3_9CAUD</name>
<sequence>MLIKIQKIFLKAKYTFLYFNTIVLKCQCFFYNKKRETESL</sequence>
<organism evidence="1">
    <name type="scientific">Siphoviridae sp. ct6rT12</name>
    <dbReference type="NCBI Taxonomy" id="2825346"/>
    <lineage>
        <taxon>Viruses</taxon>
        <taxon>Duplodnaviria</taxon>
        <taxon>Heunggongvirae</taxon>
        <taxon>Uroviricota</taxon>
        <taxon>Caudoviricetes</taxon>
    </lineage>
</organism>
<accession>A0A8S5V9J3</accession>